<dbReference type="SUPFAM" id="SSF55811">
    <property type="entry name" value="Nudix"/>
    <property type="match status" value="1"/>
</dbReference>
<comment type="caution">
    <text evidence="4">The sequence shown here is derived from an EMBL/GenBank/DDBJ whole genome shotgun (WGS) entry which is preliminary data.</text>
</comment>
<proteinExistence type="inferred from homology"/>
<dbReference type="Proteomes" id="UP001347146">
    <property type="component" value="Unassembled WGS sequence"/>
</dbReference>
<dbReference type="PROSITE" id="PS51462">
    <property type="entry name" value="NUDIX"/>
    <property type="match status" value="1"/>
</dbReference>
<dbReference type="RefSeq" id="WP_330435199.1">
    <property type="nucleotide sequence ID" value="NZ_JAZDUF010000007.1"/>
</dbReference>
<gene>
    <name evidence="4" type="ORF">VZC37_20505</name>
</gene>
<evidence type="ECO:0000313" key="5">
    <source>
        <dbReference type="Proteomes" id="UP001347146"/>
    </source>
</evidence>
<dbReference type="InterPro" id="IPR000086">
    <property type="entry name" value="NUDIX_hydrolase_dom"/>
</dbReference>
<comment type="similarity">
    <text evidence="1">Belongs to the Nudix hydrolase family.</text>
</comment>
<dbReference type="Gene3D" id="3.90.79.10">
    <property type="entry name" value="Nucleoside Triphosphate Pyrophosphohydrolase"/>
    <property type="match status" value="1"/>
</dbReference>
<evidence type="ECO:0000256" key="2">
    <source>
        <dbReference type="SAM" id="MobiDB-lite"/>
    </source>
</evidence>
<evidence type="ECO:0000259" key="3">
    <source>
        <dbReference type="PROSITE" id="PS51462"/>
    </source>
</evidence>
<dbReference type="Pfam" id="PF00293">
    <property type="entry name" value="NUDIX"/>
    <property type="match status" value="1"/>
</dbReference>
<dbReference type="EMBL" id="JAZDUF010000007">
    <property type="protein sequence ID" value="MEE3852733.1"/>
    <property type="molecule type" value="Genomic_DNA"/>
</dbReference>
<organism evidence="4 5">
    <name type="scientific">Gordonia sesuvii</name>
    <dbReference type="NCBI Taxonomy" id="3116777"/>
    <lineage>
        <taxon>Bacteria</taxon>
        <taxon>Bacillati</taxon>
        <taxon>Actinomycetota</taxon>
        <taxon>Actinomycetes</taxon>
        <taxon>Mycobacteriales</taxon>
        <taxon>Gordoniaceae</taxon>
        <taxon>Gordonia</taxon>
    </lineage>
</organism>
<feature type="region of interest" description="Disordered" evidence="2">
    <location>
        <begin position="1"/>
        <end position="20"/>
    </location>
</feature>
<protein>
    <submittedName>
        <fullName evidence="4">NUDIX domain-containing protein</fullName>
    </submittedName>
</protein>
<evidence type="ECO:0000256" key="1">
    <source>
        <dbReference type="ARBA" id="ARBA00005582"/>
    </source>
</evidence>
<dbReference type="PANTHER" id="PTHR43736">
    <property type="entry name" value="ADP-RIBOSE PYROPHOSPHATASE"/>
    <property type="match status" value="1"/>
</dbReference>
<dbReference type="InterPro" id="IPR015797">
    <property type="entry name" value="NUDIX_hydrolase-like_dom_sf"/>
</dbReference>
<feature type="domain" description="Nudix hydrolase" evidence="3">
    <location>
        <begin position="48"/>
        <end position="185"/>
    </location>
</feature>
<reference evidence="4 5" key="1">
    <citation type="submission" date="2024-01" db="EMBL/GenBank/DDBJ databases">
        <title>Draft genome sequence of Gordonia sp. LSe1-13.</title>
        <authorList>
            <person name="Suphannarot A."/>
            <person name="Mingma R."/>
        </authorList>
    </citation>
    <scope>NUCLEOTIDE SEQUENCE [LARGE SCALE GENOMIC DNA]</scope>
    <source>
        <strain evidence="4 5">LSe1-13</strain>
    </source>
</reference>
<dbReference type="PANTHER" id="PTHR43736:SF1">
    <property type="entry name" value="DIHYDRONEOPTERIN TRIPHOSPHATE DIPHOSPHATASE"/>
    <property type="match status" value="1"/>
</dbReference>
<keyword evidence="5" id="KW-1185">Reference proteome</keyword>
<sequence length="193" mass="21063">MSAASLRESTSHALRSWTAPDPEQDSLRHTYLAFLDASPDACLRANEPGHITASAIVFDAELRHVLLTLHPRVGRWIQLGGHCEPADTALADAAAREAREESGLDTLRLSSEPVHLHTHPITCSLGIPTRHLDIRYAAVAAPTDTGSPPEVVRSDESTDLAWWPVHGLPDDDSDMEILVERGLEVLRRPGRPA</sequence>
<evidence type="ECO:0000313" key="4">
    <source>
        <dbReference type="EMBL" id="MEE3852733.1"/>
    </source>
</evidence>
<accession>A0ABU7MIW4</accession>
<name>A0ABU7MIW4_9ACTN</name>